<accession>A0ABV3Q5H7</accession>
<evidence type="ECO:0000313" key="3">
    <source>
        <dbReference type="Proteomes" id="UP001556040"/>
    </source>
</evidence>
<gene>
    <name evidence="2" type="ORF">AB1471_12420</name>
</gene>
<comment type="caution">
    <text evidence="2">The sequence shown here is derived from an EMBL/GenBank/DDBJ whole genome shotgun (WGS) entry which is preliminary data.</text>
</comment>
<dbReference type="EMBL" id="JBFMIA010000012">
    <property type="protein sequence ID" value="MEW9502593.1"/>
    <property type="molecule type" value="Genomic_DNA"/>
</dbReference>
<name>A0ABV3Q5H7_9BACL</name>
<feature type="coiled-coil region" evidence="1">
    <location>
        <begin position="4"/>
        <end position="31"/>
    </location>
</feature>
<keyword evidence="3" id="KW-1185">Reference proteome</keyword>
<evidence type="ECO:0000313" key="2">
    <source>
        <dbReference type="EMBL" id="MEW9502593.1"/>
    </source>
</evidence>
<dbReference type="RefSeq" id="WP_367780085.1">
    <property type="nucleotide sequence ID" value="NZ_JBFMIA010000012.1"/>
</dbReference>
<evidence type="ECO:0000256" key="1">
    <source>
        <dbReference type="SAM" id="Coils"/>
    </source>
</evidence>
<organism evidence="2 3">
    <name type="scientific">Jeotgalibacillus marinus</name>
    <dbReference type="NCBI Taxonomy" id="86667"/>
    <lineage>
        <taxon>Bacteria</taxon>
        <taxon>Bacillati</taxon>
        <taxon>Bacillota</taxon>
        <taxon>Bacilli</taxon>
        <taxon>Bacillales</taxon>
        <taxon>Caryophanaceae</taxon>
        <taxon>Jeotgalibacillus</taxon>
    </lineage>
</organism>
<protein>
    <submittedName>
        <fullName evidence="2">Uncharacterized protein</fullName>
    </submittedName>
</protein>
<keyword evidence="1" id="KW-0175">Coiled coil</keyword>
<sequence>MENVNTLEEVLMRLDNREKKMLKNILDLEKAALDRNSQKRVQIKKEIYDVIKMGVKSE</sequence>
<dbReference type="Proteomes" id="UP001556040">
    <property type="component" value="Unassembled WGS sequence"/>
</dbReference>
<reference evidence="2 3" key="1">
    <citation type="journal article" date="1979" name="Int. J. Syst. Evol. Microbiol.">
        <title>Bacillus globisporus subsp. marinus subsp. nov.</title>
        <authorList>
            <person name="Liu H."/>
        </authorList>
    </citation>
    <scope>NUCLEOTIDE SEQUENCE [LARGE SCALE GENOMIC DNA]</scope>
    <source>
        <strain evidence="2 3">DSM 1297</strain>
    </source>
</reference>
<proteinExistence type="predicted"/>